<dbReference type="GO" id="GO:0000271">
    <property type="term" value="P:polysaccharide biosynthetic process"/>
    <property type="evidence" value="ECO:0007669"/>
    <property type="project" value="InterPro"/>
</dbReference>
<name>S3VI12_9LEPT</name>
<accession>S3VI12</accession>
<evidence type="ECO:0000313" key="2">
    <source>
        <dbReference type="Proteomes" id="UP000014540"/>
    </source>
</evidence>
<protein>
    <submittedName>
        <fullName evidence="1">Capsule polysaccharide biosynthesis domain protein</fullName>
    </submittedName>
</protein>
<gene>
    <name evidence="1" type="ORF">LEP1GSC058_0791</name>
</gene>
<dbReference type="InterPro" id="IPR043148">
    <property type="entry name" value="TagF_C"/>
</dbReference>
<dbReference type="SUPFAM" id="SSF53756">
    <property type="entry name" value="UDP-Glycosyltransferase/glycogen phosphorylase"/>
    <property type="match status" value="1"/>
</dbReference>
<dbReference type="Proteomes" id="UP000014540">
    <property type="component" value="Unassembled WGS sequence"/>
</dbReference>
<evidence type="ECO:0000313" key="1">
    <source>
        <dbReference type="EMBL" id="EPG76095.1"/>
    </source>
</evidence>
<keyword evidence="2" id="KW-1185">Reference proteome</keyword>
<reference evidence="1" key="1">
    <citation type="submission" date="2013-04" db="EMBL/GenBank/DDBJ databases">
        <authorList>
            <person name="Harkins D.M."/>
            <person name="Durkin A.S."/>
            <person name="Selengut J.D."/>
            <person name="Sanka R."/>
            <person name="DePew J."/>
            <person name="Purushe J."/>
            <person name="Ahmed A."/>
            <person name="van der Linden H."/>
            <person name="Goris M.G.A."/>
            <person name="Hartskeerl R.A."/>
            <person name="Vinetz J.M."/>
            <person name="Sutton G.G."/>
            <person name="Nelson W.C."/>
            <person name="Fouts D.E."/>
        </authorList>
    </citation>
    <scope>NUCLEOTIDE SEQUENCE [LARGE SCALE GENOMIC DNA]</scope>
    <source>
        <strain evidence="1">BUT 6</strain>
    </source>
</reference>
<dbReference type="EMBL" id="AKWZ02000002">
    <property type="protein sequence ID" value="EPG76095.1"/>
    <property type="molecule type" value="Genomic_DNA"/>
</dbReference>
<dbReference type="Gene3D" id="3.40.50.12580">
    <property type="match status" value="1"/>
</dbReference>
<proteinExistence type="predicted"/>
<sequence length="504" mass="59523">MNLIIYGLYNSHHLPMIEDLNRAFKIEYCEIIGNAESNSIKSNSVNECRFHDWHSISLGYSDVDWNVIAPLDQPLIELMRDCEVEVYRMMDRKSLNVATSWSYNIRKKIYYEHLRYWNHILNERKFDCFLSLNIPHEIIDFIIYWLCKKKGIATFFFYQFQYDITFLMSDWTDPLPNYKRDYEALSVELKKKDKYSIELSERILSELAIQRNSKEDYVPFYMRKRKSNFGLRCFSKIKEIVSVLARIAAEVAKILASPNIDTIYSIINRYRIKYRVEKYKNDSLKSLRELEYTPRSDDRYIYVPLHLQPELSTSPMAGRFVDQRLILEMLSYHIPDNILLYVKEHPNQDLSQREYGFYRDIAKIKTVRIISREFSSRNLLSNCVAVATASGTVGWEAIFMHKPVLLFGHTFFQYAPGVFKISSSEDCRKAIERLFSTNSEFASEKDLLSFLKVIDDSIVRGNIDIEYRKESKVSYENDIAALSTSLSRKIRNHLQEGSTRRESY</sequence>
<dbReference type="InterPro" id="IPR007833">
    <property type="entry name" value="Capsule_polysaccharide_synth"/>
</dbReference>
<dbReference type="OrthoDB" id="314295at2"/>
<dbReference type="GO" id="GO:0015774">
    <property type="term" value="P:polysaccharide transport"/>
    <property type="evidence" value="ECO:0007669"/>
    <property type="project" value="InterPro"/>
</dbReference>
<organism evidence="1 2">
    <name type="scientific">Leptospira fainei serovar Hurstbridge str. BUT 6</name>
    <dbReference type="NCBI Taxonomy" id="1193011"/>
    <lineage>
        <taxon>Bacteria</taxon>
        <taxon>Pseudomonadati</taxon>
        <taxon>Spirochaetota</taxon>
        <taxon>Spirochaetia</taxon>
        <taxon>Leptospirales</taxon>
        <taxon>Leptospiraceae</taxon>
        <taxon>Leptospira</taxon>
    </lineage>
</organism>
<dbReference type="STRING" id="1193011.LEP1GSC058_0791"/>
<dbReference type="Pfam" id="PF05159">
    <property type="entry name" value="Capsule_synth"/>
    <property type="match status" value="1"/>
</dbReference>
<comment type="caution">
    <text evidence="1">The sequence shown here is derived from an EMBL/GenBank/DDBJ whole genome shotgun (WGS) entry which is preliminary data.</text>
</comment>
<dbReference type="AlphaFoldDB" id="S3VI12"/>
<dbReference type="RefSeq" id="WP_016548201.1">
    <property type="nucleotide sequence ID" value="NZ_AKWZ02000002.1"/>
</dbReference>